<dbReference type="Proteomes" id="UP000722336">
    <property type="component" value="Unassembled WGS sequence"/>
</dbReference>
<name>A0ABS6SAJ7_9SPHN</name>
<dbReference type="RefSeq" id="WP_218443733.1">
    <property type="nucleotide sequence ID" value="NZ_JAGSPA010000001.1"/>
</dbReference>
<comment type="caution">
    <text evidence="1">The sequence shown here is derived from an EMBL/GenBank/DDBJ whole genome shotgun (WGS) entry which is preliminary data.</text>
</comment>
<organism evidence="1 2">
    <name type="scientific">Pacificimonas pallii</name>
    <dbReference type="NCBI Taxonomy" id="2827236"/>
    <lineage>
        <taxon>Bacteria</taxon>
        <taxon>Pseudomonadati</taxon>
        <taxon>Pseudomonadota</taxon>
        <taxon>Alphaproteobacteria</taxon>
        <taxon>Sphingomonadales</taxon>
        <taxon>Sphingosinicellaceae</taxon>
        <taxon>Pacificimonas</taxon>
    </lineage>
</organism>
<dbReference type="EMBL" id="JAGSPA010000001">
    <property type="protein sequence ID" value="MBV7255428.1"/>
    <property type="molecule type" value="Genomic_DNA"/>
</dbReference>
<evidence type="ECO:0000313" key="1">
    <source>
        <dbReference type="EMBL" id="MBV7255428.1"/>
    </source>
</evidence>
<accession>A0ABS6SAJ7</accession>
<protein>
    <recommendedName>
        <fullName evidence="3">DUF4071 domain-containing protein</fullName>
    </recommendedName>
</protein>
<dbReference type="Pfam" id="PF20308">
    <property type="entry name" value="TPR-S"/>
    <property type="match status" value="1"/>
</dbReference>
<evidence type="ECO:0008006" key="3">
    <source>
        <dbReference type="Google" id="ProtNLM"/>
    </source>
</evidence>
<sequence length="519" mass="55449">MNTASLLALIRAGATARAWDEFTRLGLDQVRDEPSVLTLHGRLLKERAREHEGDAKRRGFLSSAEMYANAAELENTTYPLINAASLSLLGGDERRAKVLAELTLERLDDPSTDSDTPYYVAATRAEAYLLLGHQGRARDELMAAIERAPKAFEDHATTLRQFTLLLEHMELPTDWLDEMRPPPSMTFAGHMSISEEDEDAVANVRRAVQRSGAKFGYGALAAGADILVAEALLAENAALTVILPGEIDAFRAASVTSRGDAWGKRFDRLIRDAEDVVIIPNVDGVNDDLAIRLAGEVAMGMAARHAALIEANCCQLLVLREDELEGGGMSGVLGRMWRDSGREQHIVESPGKATRYSLPSGDAHAPRLAAAVEIDLGGTGVNMDLLSDGALAKALAGLPGLIGTPSWRGAQLSFAYQDPVTALAAAKLLISTSRSDETRAAFDYGIARCVDEPLGGTSLLAGSAVHTASEILATVPAGASYASGAFFYALVARTDSVRGELMGEFETELQSVELYALLG</sequence>
<dbReference type="InterPro" id="IPR046880">
    <property type="entry name" value="TPR-S"/>
</dbReference>
<gene>
    <name evidence="1" type="ORF">KCG44_01375</name>
</gene>
<reference evidence="1 2" key="1">
    <citation type="submission" date="2021-04" db="EMBL/GenBank/DDBJ databases">
        <authorList>
            <person name="Pira H."/>
            <person name="Risdian C."/>
            <person name="Wink J."/>
        </authorList>
    </citation>
    <scope>NUCLEOTIDE SEQUENCE [LARGE SCALE GENOMIC DNA]</scope>
    <source>
        <strain evidence="1 2">WHA3</strain>
    </source>
</reference>
<proteinExistence type="predicted"/>
<keyword evidence="2" id="KW-1185">Reference proteome</keyword>
<evidence type="ECO:0000313" key="2">
    <source>
        <dbReference type="Proteomes" id="UP000722336"/>
    </source>
</evidence>